<feature type="transmembrane region" description="Helical" evidence="5">
    <location>
        <begin position="1364"/>
        <end position="1389"/>
    </location>
</feature>
<dbReference type="SUPFAM" id="SSF57184">
    <property type="entry name" value="Growth factor receptor domain"/>
    <property type="match status" value="3"/>
</dbReference>
<name>A0A078AF38_STYLE</name>
<evidence type="ECO:0000256" key="4">
    <source>
        <dbReference type="SAM" id="MobiDB-lite"/>
    </source>
</evidence>
<keyword evidence="3" id="KW-1015">Disulfide bond</keyword>
<feature type="compositionally biased region" description="Low complexity" evidence="4">
    <location>
        <begin position="1774"/>
        <end position="1784"/>
    </location>
</feature>
<keyword evidence="1" id="KW-0732">Signal</keyword>
<dbReference type="SMART" id="SM00261">
    <property type="entry name" value="FU"/>
    <property type="match status" value="9"/>
</dbReference>
<gene>
    <name evidence="6" type="primary">Contig6209.g6644</name>
    <name evidence="6" type="ORF">STYLEM_9133</name>
</gene>
<feature type="region of interest" description="Disordered" evidence="4">
    <location>
        <begin position="1768"/>
        <end position="1790"/>
    </location>
</feature>
<sequence length="1846" mass="210598">MLIIYAQISICGCQTSAPNHYYDFAKIKSVNGMKYAFDQRTKSDITAFGFLTERKCPSQQISWPQAGPEGLQFTTPTDSLRLENSNNLQMTDKFLIAVWIKMPFCDATSQFCRGRQETYITQQKFENPGVNNILYQLGLSWQTDKIQFMAKVNQVPYPGALLYGQVTRYAGSNAKLAQGGWFLLALSVDSSSYTKTMISMRIRGGPNGNDNVVFTENGKIYMDAEAKKCDTFIGAYCFNNQEQRFGPSVIISRLYIWKSFSNIDRDSEFDQYFFRAGNSMTPTCQGLIACKFCIIGLQEFTTSPTVDATLKCPTENSNYKIILANWDFDDETKITKYIKDKSGNGINFMKEPLDDITSNEVSRIYGQGYMFYGLSYLRSVLSPNLYSYPQFTVDIWLRKYLSKDDFHYPVTDKSVRPFRIIDGDGNTLLEVFIDNITSSIGIEDSAGKRIVQMPDADIFSSTNWHFFQITFNRFNAKNLIDSQEDPLFQYSDTARLKIENSLTMIYKSMKIYSYAKTQQEMSLSYSTSCGQIGNQDQCEICPLETNKCLSKCNLREYGENCDICHKFCEHCTGPNVADCVSCSRNGNDYNSLYSKTYGNCTCKSGYYYDKGNNKCDICHGNCQECFGPEKSQCFYCKDDKSFYPPFLCVEDCKDQLVTQGGSGSFYERKQSMNGKEIKICSKCHPYCKTCFGDLNTQCDECQLGYFQKDQSCFDVCPPGFYSNSQTMECDPCHADCALCSGPGQDKCIKCANPALYQTSGMCKDKCDDNKFPDVTSKTCQGCNKACVVCTTRFASDCSSCSPGYYLEWQGTTCRTYCEDGYYPDDVTNQCLMCHYSCETCTGAGPDMCTICSPGYYRKGKLCVSACAFDEFLVNDTCRSCDPKCSSCFGISQNQCYTCAENLDTGIGYFQHKTSCLSTCPDGFYPDYILKICSPCKPECATCNSLNFCTSCVYGPYQLNDGECTHFTCLDTQYRALKPQLSCFECDSTCQTCQGVSKYDCLSCKAKDKFVAQQCLSCNQQPGMTEPLDDSSTECIEICGDGFNYGFYQCDDGNLINGDGCSSTCSIEQGYYCTPGTKYTPSICQDNKNPTPRVSMVTANNLIYIEFDEEVILSEELNSNTLDVQITGIQSQYKFDWKLSDAYKITDPVQIIVIELSVYQSLKGEEKERLSLTFLSPNTYKDPTGNGMALKPLYTYLNKYDYINPETKAKLEAAGDSSMMATLVAVLINLGISLVFGGSVSAMWTMVNTIQLISLLPLCDVNYPGITLLIFEKMLGSHGESTIIPNLLYDKLIARPGTTVELEPALNFRFNAYGWKISNFIYLSGRKIILWTLIILAYPFVWYMKRKYADKHKFCRVWVDAESKFRYTMLLRGVIMSYVSMYLAFILGIFQMDLSTMENTVSAFTAIAFGIILTYLPILLMNILQRNYIRIETPKFMAAYSTIVSEVDLSHPIRYMYYPVFLLRRAIFAISLVMLNDKPFLQIIFMSATAIAMMIYVVVIKPQKQRIMMILTAYGEGLLLFLHVFSILFLDKDIPEEKSNMYGWIIILVIGVYIIINWVVIIIVTVSQMKEKWRNYKLQKLKNKSKLIEDKEYKKWKKKKQIKQRISKELEKQSMIERFEQEQQREREYLNNMANSPSYISRKQVNHRHKSMMSPFNLPDYSKSPSTLLHNNGGEENEYPNIFQTKNQTLLQAMEEDHRKRSFMNSMQVYLPRVYHYRNKNEKYQSNYNLKLPVNRMQTEINQQSPLLQGTQHEQSTKELLSQEKIQSEQNLLPSNNNNSNSGSSDPLEENDSLSIAQDISIRNMNDANPTFRKIQTQIPPIQNRIQIEELDDDFIQLRQKKRKEAW</sequence>
<dbReference type="PANTHER" id="PTHR15332:SF175">
    <property type="entry name" value="PROPROTEIN CONVERTASE SUBTILISIN_KEXIN TYPE 5-LIKE"/>
    <property type="match status" value="1"/>
</dbReference>
<keyword evidence="2" id="KW-0677">Repeat</keyword>
<feature type="transmembrane region" description="Helical" evidence="5">
    <location>
        <begin position="1327"/>
        <end position="1343"/>
    </location>
</feature>
<evidence type="ECO:0000256" key="2">
    <source>
        <dbReference type="ARBA" id="ARBA00022737"/>
    </source>
</evidence>
<dbReference type="InterPro" id="IPR006212">
    <property type="entry name" value="Furin_repeat"/>
</dbReference>
<evidence type="ECO:0000313" key="6">
    <source>
        <dbReference type="EMBL" id="CDW80137.1"/>
    </source>
</evidence>
<evidence type="ECO:0000256" key="5">
    <source>
        <dbReference type="SAM" id="Phobius"/>
    </source>
</evidence>
<dbReference type="InterPro" id="IPR011936">
    <property type="entry name" value="Myxo_disulph_rpt"/>
</dbReference>
<accession>A0A078AF38</accession>
<keyword evidence="7" id="KW-1185">Reference proteome</keyword>
<keyword evidence="5" id="KW-0812">Transmembrane</keyword>
<evidence type="ECO:0000256" key="3">
    <source>
        <dbReference type="ARBA" id="ARBA00023157"/>
    </source>
</evidence>
<evidence type="ECO:0000256" key="1">
    <source>
        <dbReference type="ARBA" id="ARBA00022729"/>
    </source>
</evidence>
<dbReference type="InterPro" id="IPR009030">
    <property type="entry name" value="Growth_fac_rcpt_cys_sf"/>
</dbReference>
<dbReference type="EMBL" id="CCKQ01008673">
    <property type="protein sequence ID" value="CDW80137.1"/>
    <property type="molecule type" value="Genomic_DNA"/>
</dbReference>
<dbReference type="PANTHER" id="PTHR15332">
    <property type="entry name" value="PROPROTEIN CONVERTASE SUBTILISIN_KEXIN TYPE 5-LIKE"/>
    <property type="match status" value="1"/>
</dbReference>
<feature type="transmembrane region" description="Helical" evidence="5">
    <location>
        <begin position="1218"/>
        <end position="1239"/>
    </location>
</feature>
<evidence type="ECO:0008006" key="8">
    <source>
        <dbReference type="Google" id="ProtNLM"/>
    </source>
</evidence>
<dbReference type="Gene3D" id="2.10.220.10">
    <property type="entry name" value="Hormone Receptor, Insulin-like Growth Factor Receptor 1, Chain A, domain 2"/>
    <property type="match status" value="5"/>
</dbReference>
<dbReference type="CDD" id="cd00064">
    <property type="entry name" value="FU"/>
    <property type="match status" value="6"/>
</dbReference>
<proteinExistence type="predicted"/>
<feature type="transmembrane region" description="Helical" evidence="5">
    <location>
        <begin position="1510"/>
        <end position="1529"/>
    </location>
</feature>
<dbReference type="OrthoDB" id="300641at2759"/>
<feature type="transmembrane region" description="Helical" evidence="5">
    <location>
        <begin position="1251"/>
        <end position="1270"/>
    </location>
</feature>
<feature type="transmembrane region" description="Helical" evidence="5">
    <location>
        <begin position="1401"/>
        <end position="1423"/>
    </location>
</feature>
<feature type="transmembrane region" description="Helical" evidence="5">
    <location>
        <begin position="1541"/>
        <end position="1565"/>
    </location>
</feature>
<protein>
    <recommendedName>
        <fullName evidence="8">Fu domain containing protein</fullName>
    </recommendedName>
</protein>
<organism evidence="6 7">
    <name type="scientific">Stylonychia lemnae</name>
    <name type="common">Ciliate</name>
    <dbReference type="NCBI Taxonomy" id="5949"/>
    <lineage>
        <taxon>Eukaryota</taxon>
        <taxon>Sar</taxon>
        <taxon>Alveolata</taxon>
        <taxon>Ciliophora</taxon>
        <taxon>Intramacronucleata</taxon>
        <taxon>Spirotrichea</taxon>
        <taxon>Stichotrichia</taxon>
        <taxon>Sporadotrichida</taxon>
        <taxon>Oxytrichidae</taxon>
        <taxon>Stylonychinae</taxon>
        <taxon>Stylonychia</taxon>
    </lineage>
</organism>
<evidence type="ECO:0000313" key="7">
    <source>
        <dbReference type="Proteomes" id="UP000039865"/>
    </source>
</evidence>
<dbReference type="InParanoid" id="A0A078AF38"/>
<feature type="transmembrane region" description="Helical" evidence="5">
    <location>
        <begin position="1479"/>
        <end position="1498"/>
    </location>
</feature>
<dbReference type="Proteomes" id="UP000039865">
    <property type="component" value="Unassembled WGS sequence"/>
</dbReference>
<keyword evidence="5" id="KW-0472">Membrane</keyword>
<reference evidence="6 7" key="1">
    <citation type="submission" date="2014-06" db="EMBL/GenBank/DDBJ databases">
        <authorList>
            <person name="Swart Estienne"/>
        </authorList>
    </citation>
    <scope>NUCLEOTIDE SEQUENCE [LARGE SCALE GENOMIC DNA]</scope>
    <source>
        <strain evidence="6 7">130c</strain>
    </source>
</reference>
<dbReference type="NCBIfam" id="TIGR02232">
    <property type="entry name" value="myxo_disulf_rpt"/>
    <property type="match status" value="1"/>
</dbReference>
<keyword evidence="5" id="KW-1133">Transmembrane helix</keyword>